<proteinExistence type="predicted"/>
<dbReference type="Pfam" id="PF17784">
    <property type="entry name" value="Sulfotransfer_4"/>
    <property type="match status" value="1"/>
</dbReference>
<dbReference type="EMBL" id="KQ964258">
    <property type="protein sequence ID" value="KXJ88433.1"/>
    <property type="molecule type" value="Genomic_DNA"/>
</dbReference>
<dbReference type="Proteomes" id="UP000070501">
    <property type="component" value="Unassembled WGS sequence"/>
</dbReference>
<evidence type="ECO:0000313" key="2">
    <source>
        <dbReference type="Proteomes" id="UP000070501"/>
    </source>
</evidence>
<evidence type="ECO:0008006" key="3">
    <source>
        <dbReference type="Google" id="ProtNLM"/>
    </source>
</evidence>
<dbReference type="InterPro" id="IPR040632">
    <property type="entry name" value="Sulfotransfer_4"/>
</dbReference>
<dbReference type="OrthoDB" id="408152at2759"/>
<accession>A0A136IUB9</accession>
<dbReference type="STRING" id="196109.A0A136IUB9"/>
<dbReference type="PANTHER" id="PTHR36978">
    <property type="entry name" value="P-LOOP CONTAINING NUCLEOTIDE TRIPHOSPHATE HYDROLASE"/>
    <property type="match status" value="1"/>
</dbReference>
<dbReference type="SUPFAM" id="SSF52540">
    <property type="entry name" value="P-loop containing nucleoside triphosphate hydrolases"/>
    <property type="match status" value="1"/>
</dbReference>
<gene>
    <name evidence="1" type="ORF">Micbo1qcDRAFT_214327</name>
</gene>
<protein>
    <recommendedName>
        <fullName evidence="3">P-loop containing nucleoside triphosphate hydrolase protein</fullName>
    </recommendedName>
</protein>
<organism evidence="1 2">
    <name type="scientific">Microdochium bolleyi</name>
    <dbReference type="NCBI Taxonomy" id="196109"/>
    <lineage>
        <taxon>Eukaryota</taxon>
        <taxon>Fungi</taxon>
        <taxon>Dikarya</taxon>
        <taxon>Ascomycota</taxon>
        <taxon>Pezizomycotina</taxon>
        <taxon>Sordariomycetes</taxon>
        <taxon>Xylariomycetidae</taxon>
        <taxon>Xylariales</taxon>
        <taxon>Microdochiaceae</taxon>
        <taxon>Microdochium</taxon>
    </lineage>
</organism>
<reference evidence="2" key="1">
    <citation type="submission" date="2016-02" db="EMBL/GenBank/DDBJ databases">
        <title>Draft genome sequence of Microdochium bolleyi, a fungal endophyte of beachgrass.</title>
        <authorList>
            <consortium name="DOE Joint Genome Institute"/>
            <person name="David A.S."/>
            <person name="May G."/>
            <person name="Haridas S."/>
            <person name="Lim J."/>
            <person name="Wang M."/>
            <person name="Labutti K."/>
            <person name="Lipzen A."/>
            <person name="Barry K."/>
            <person name="Grigoriev I.V."/>
        </authorList>
    </citation>
    <scope>NUCLEOTIDE SEQUENCE [LARGE SCALE GENOMIC DNA]</scope>
    <source>
        <strain evidence="2">J235TASD1</strain>
    </source>
</reference>
<evidence type="ECO:0000313" key="1">
    <source>
        <dbReference type="EMBL" id="KXJ88433.1"/>
    </source>
</evidence>
<sequence length="273" mass="30933">MATHPRSKKRLVPMRVLSLGFCRSGTASMKAALEILLGHPCFHAFELIDHIDECEGWNAAMDAKFFGKGTPFTTTEQWDTILAPYAAVTDVPAICFADELLHAYPDAKVVLVERDIESWYQSFDDNVAQHVFGFVINLVALLDRWFLGRLASLHHRWARGWMGSTSREEMRACARDKYREHYAHVRRITPRERLLEYKLGSGWKPLCEFLGIKDVPGVPFPRVNESAAMEVRMKGLVMRGVRSVAWHFLLYCGPAASVCAIGWSLSRSGFLQS</sequence>
<name>A0A136IUB9_9PEZI</name>
<dbReference type="AlphaFoldDB" id="A0A136IUB9"/>
<keyword evidence="2" id="KW-1185">Reference proteome</keyword>
<dbReference type="InterPro" id="IPR027417">
    <property type="entry name" value="P-loop_NTPase"/>
</dbReference>
<dbReference type="PANTHER" id="PTHR36978:SF4">
    <property type="entry name" value="P-LOOP CONTAINING NUCLEOSIDE TRIPHOSPHATE HYDROLASE PROTEIN"/>
    <property type="match status" value="1"/>
</dbReference>
<dbReference type="Gene3D" id="3.40.50.300">
    <property type="entry name" value="P-loop containing nucleotide triphosphate hydrolases"/>
    <property type="match status" value="1"/>
</dbReference>
<dbReference type="InParanoid" id="A0A136IUB9"/>